<dbReference type="EC" id="3.1.3.16" evidence="2"/>
<evidence type="ECO:0000313" key="4">
    <source>
        <dbReference type="Proteomes" id="UP000199052"/>
    </source>
</evidence>
<evidence type="ECO:0000313" key="2">
    <source>
        <dbReference type="EMBL" id="NYH84832.1"/>
    </source>
</evidence>
<dbReference type="GO" id="GO:0004722">
    <property type="term" value="F:protein serine/threonine phosphatase activity"/>
    <property type="evidence" value="ECO:0007669"/>
    <property type="project" value="UniProtKB-EC"/>
</dbReference>
<dbReference type="CDD" id="cd00143">
    <property type="entry name" value="PP2Cc"/>
    <property type="match status" value="1"/>
</dbReference>
<protein>
    <submittedName>
        <fullName evidence="3">Protein phosphatase</fullName>
        <ecNumber evidence="2">3.1.3.16</ecNumber>
    </submittedName>
</protein>
<dbReference type="OrthoDB" id="9801841at2"/>
<dbReference type="Gene3D" id="3.60.40.10">
    <property type="entry name" value="PPM-type phosphatase domain"/>
    <property type="match status" value="1"/>
</dbReference>
<dbReference type="RefSeq" id="WP_092884248.1">
    <property type="nucleotide sequence ID" value="NZ_FOOI01000009.1"/>
</dbReference>
<dbReference type="SMART" id="SM00331">
    <property type="entry name" value="PP2C_SIG"/>
    <property type="match status" value="1"/>
</dbReference>
<keyword evidence="2" id="KW-0378">Hydrolase</keyword>
<dbReference type="AlphaFoldDB" id="A0A1I2VIC7"/>
<dbReference type="SMART" id="SM00332">
    <property type="entry name" value="PP2Cc"/>
    <property type="match status" value="1"/>
</dbReference>
<dbReference type="Pfam" id="PF13672">
    <property type="entry name" value="PP2C_2"/>
    <property type="match status" value="1"/>
</dbReference>
<feature type="domain" description="PPM-type phosphatase" evidence="1">
    <location>
        <begin position="4"/>
        <end position="243"/>
    </location>
</feature>
<gene>
    <name evidence="2" type="ORF">FHR37_003683</name>
    <name evidence="3" type="ORF">SAMN05421678_109118</name>
</gene>
<dbReference type="PROSITE" id="PS51746">
    <property type="entry name" value="PPM_2"/>
    <property type="match status" value="1"/>
</dbReference>
<dbReference type="SUPFAM" id="SSF81606">
    <property type="entry name" value="PP2C-like"/>
    <property type="match status" value="1"/>
</dbReference>
<evidence type="ECO:0000313" key="5">
    <source>
        <dbReference type="Proteomes" id="UP000533017"/>
    </source>
</evidence>
<reference evidence="2 5" key="2">
    <citation type="submission" date="2020-07" db="EMBL/GenBank/DDBJ databases">
        <title>Sequencing the genomes of 1000 actinobacteria strains.</title>
        <authorList>
            <person name="Klenk H.-P."/>
        </authorList>
    </citation>
    <scope>NUCLEOTIDE SEQUENCE [LARGE SCALE GENOMIC DNA]</scope>
    <source>
        <strain evidence="2 5">DSM 45117</strain>
    </source>
</reference>
<dbReference type="InterPro" id="IPR001932">
    <property type="entry name" value="PPM-type_phosphatase-like_dom"/>
</dbReference>
<sequence>MRFTYSVRTHVGLVRGNNEDSAFAGPHLLLVADGVGGHAAGEVASASAAHLLGALSLVPDPASGESTTSGDDLPDVLRAWVDRAHQLLVEGVAADLERAGMATTLTAVLTDGHIFAMAHAGDSRAYVLRDERLRQVSVDHTLVQSLLDQGRITPAQAKAHPYRSAVTRFVDGGDRPDPDIVLLDLRPGDRLLLCSDGLSDFVDEDEVRSLLMGGTPEEATDKLVRAALIAGGRDNVTCVVGDVLDGDLMPWHRRPYFCRMEGAVTDLANIVDPAGHGHAA</sequence>
<dbReference type="InterPro" id="IPR036457">
    <property type="entry name" value="PPM-type-like_dom_sf"/>
</dbReference>
<evidence type="ECO:0000259" key="1">
    <source>
        <dbReference type="PROSITE" id="PS51746"/>
    </source>
</evidence>
<dbReference type="EMBL" id="JACBZA010000001">
    <property type="protein sequence ID" value="NYH84832.1"/>
    <property type="molecule type" value="Genomic_DNA"/>
</dbReference>
<dbReference type="Proteomes" id="UP000199052">
    <property type="component" value="Unassembled WGS sequence"/>
</dbReference>
<dbReference type="EMBL" id="FOOI01000009">
    <property type="protein sequence ID" value="SFG86951.1"/>
    <property type="molecule type" value="Genomic_DNA"/>
</dbReference>
<dbReference type="InterPro" id="IPR015655">
    <property type="entry name" value="PP2C"/>
</dbReference>
<dbReference type="PANTHER" id="PTHR47992">
    <property type="entry name" value="PROTEIN PHOSPHATASE"/>
    <property type="match status" value="1"/>
</dbReference>
<accession>A0A1I2VIC7</accession>
<name>A0A1I2VIC7_9ACTN</name>
<dbReference type="STRING" id="504797.SAMN05421678_109118"/>
<proteinExistence type="predicted"/>
<reference evidence="3 4" key="1">
    <citation type="submission" date="2016-10" db="EMBL/GenBank/DDBJ databases">
        <authorList>
            <person name="de Groot N.N."/>
        </authorList>
    </citation>
    <scope>NUCLEOTIDE SEQUENCE [LARGE SCALE GENOMIC DNA]</scope>
    <source>
        <strain evidence="3 4">CPCC 202808</strain>
    </source>
</reference>
<evidence type="ECO:0000313" key="3">
    <source>
        <dbReference type="EMBL" id="SFG86951.1"/>
    </source>
</evidence>
<keyword evidence="5" id="KW-1185">Reference proteome</keyword>
<organism evidence="3 4">
    <name type="scientific">Actinopolymorpha cephalotaxi</name>
    <dbReference type="NCBI Taxonomy" id="504797"/>
    <lineage>
        <taxon>Bacteria</taxon>
        <taxon>Bacillati</taxon>
        <taxon>Actinomycetota</taxon>
        <taxon>Actinomycetes</taxon>
        <taxon>Propionibacteriales</taxon>
        <taxon>Actinopolymorphaceae</taxon>
        <taxon>Actinopolymorpha</taxon>
    </lineage>
</organism>
<dbReference type="Proteomes" id="UP000533017">
    <property type="component" value="Unassembled WGS sequence"/>
</dbReference>